<reference evidence="1 2" key="1">
    <citation type="submission" date="2021-06" db="EMBL/GenBank/DDBJ databases">
        <title>Caerostris extrusa draft genome.</title>
        <authorList>
            <person name="Kono N."/>
            <person name="Arakawa K."/>
        </authorList>
    </citation>
    <scope>NUCLEOTIDE SEQUENCE [LARGE SCALE GENOMIC DNA]</scope>
</reference>
<sequence length="94" mass="10236">MAICGGKPKYFMTILNAAIISEEQNLSSRGRCGNCSFVSKFRSNFRVVACLVKEEKKNFAQTCGLEEIISFIFIPSLSEPSLGVLTANPSLGLI</sequence>
<keyword evidence="2" id="KW-1185">Reference proteome</keyword>
<dbReference type="AlphaFoldDB" id="A0AAV4MXC9"/>
<gene>
    <name evidence="1" type="ORF">CEXT_544551</name>
</gene>
<evidence type="ECO:0000313" key="2">
    <source>
        <dbReference type="Proteomes" id="UP001054945"/>
    </source>
</evidence>
<organism evidence="1 2">
    <name type="scientific">Caerostris extrusa</name>
    <name type="common">Bark spider</name>
    <name type="synonym">Caerostris bankana</name>
    <dbReference type="NCBI Taxonomy" id="172846"/>
    <lineage>
        <taxon>Eukaryota</taxon>
        <taxon>Metazoa</taxon>
        <taxon>Ecdysozoa</taxon>
        <taxon>Arthropoda</taxon>
        <taxon>Chelicerata</taxon>
        <taxon>Arachnida</taxon>
        <taxon>Araneae</taxon>
        <taxon>Araneomorphae</taxon>
        <taxon>Entelegynae</taxon>
        <taxon>Araneoidea</taxon>
        <taxon>Araneidae</taxon>
        <taxon>Caerostris</taxon>
    </lineage>
</organism>
<proteinExistence type="predicted"/>
<protein>
    <submittedName>
        <fullName evidence="1">Uncharacterized protein</fullName>
    </submittedName>
</protein>
<comment type="caution">
    <text evidence="1">The sequence shown here is derived from an EMBL/GenBank/DDBJ whole genome shotgun (WGS) entry which is preliminary data.</text>
</comment>
<accession>A0AAV4MXC9</accession>
<dbReference type="Proteomes" id="UP001054945">
    <property type="component" value="Unassembled WGS sequence"/>
</dbReference>
<evidence type="ECO:0000313" key="1">
    <source>
        <dbReference type="EMBL" id="GIX76943.1"/>
    </source>
</evidence>
<name>A0AAV4MXC9_CAEEX</name>
<dbReference type="EMBL" id="BPLR01002703">
    <property type="protein sequence ID" value="GIX76943.1"/>
    <property type="molecule type" value="Genomic_DNA"/>
</dbReference>